<dbReference type="Gene3D" id="3.50.50.60">
    <property type="entry name" value="FAD/NAD(P)-binding domain"/>
    <property type="match status" value="2"/>
</dbReference>
<evidence type="ECO:0000313" key="3">
    <source>
        <dbReference type="Proteomes" id="UP000245974"/>
    </source>
</evidence>
<evidence type="ECO:0000313" key="2">
    <source>
        <dbReference type="EMBL" id="SPL70897.1"/>
    </source>
</evidence>
<dbReference type="OrthoDB" id="8801399at2"/>
<feature type="domain" description="Styrene monooxygenase StyA putative substrate binding" evidence="1">
    <location>
        <begin position="147"/>
        <end position="260"/>
    </location>
</feature>
<reference evidence="3" key="1">
    <citation type="submission" date="2018-03" db="EMBL/GenBank/DDBJ databases">
        <authorList>
            <person name="Blom J."/>
        </authorList>
    </citation>
    <scope>NUCLEOTIDE SEQUENCE [LARGE SCALE GENOMIC DNA]</scope>
    <source>
        <strain evidence="3">KPC-SM-21</strain>
    </source>
</reference>
<gene>
    <name evidence="2" type="primary">styA</name>
    <name evidence="2" type="ORF">KPC_2075</name>
</gene>
<keyword evidence="2" id="KW-0560">Oxidoreductase</keyword>
<dbReference type="RefSeq" id="WP_121974347.1">
    <property type="nucleotide sequence ID" value="NZ_OOGT01000089.1"/>
</dbReference>
<dbReference type="InterPro" id="IPR041654">
    <property type="entry name" value="StyA_sbd"/>
</dbReference>
<dbReference type="Proteomes" id="UP000245974">
    <property type="component" value="Unassembled WGS sequence"/>
</dbReference>
<sequence>MRKIAIIGGGQAGLLLAFSLLENKYDVTLYVDRPADELLHGRMVSTTMFFANTLEFERKLGLNFWDGKAHHGQAIHVDFRGPDGSIALPLTGFLHENKGIAMDQRTKYQRWLEEYPRRGGKLVLQNVSPEDLEQIAAENDLTILAAGKGNITSLFKRNESRSVHQTPPRKLAAALVVGDDLCGPQSWQGQPSQTLHFNFVAGAGEYFSMPFYSHTHGPCRSFLFECVPNGPMDIFDDVSNGEEMMQRMKEAVAKVTPDQSFRMADNMELSDPNAWLKGAFRPEVRDPVATLANGAKIWGIGDTVIVNDPIAGQGANNATRMVEHYLQAILAHGDQAFSADWMQNVFEQFWNESGRYTTDFTNLLLNPPSESLLQVLGAASQNQVIADDFMGHFNNPRGFWPAVDGEAGAKEYLSRKEFQHAAA</sequence>
<keyword evidence="2" id="KW-0503">Monooxygenase</keyword>
<dbReference type="AlphaFoldDB" id="A0A2U3MZP5"/>
<dbReference type="Gene3D" id="3.30.9.40">
    <property type="match status" value="1"/>
</dbReference>
<keyword evidence="3" id="KW-1185">Reference proteome</keyword>
<name>A0A2U3MZP5_9GAMM</name>
<dbReference type="InParanoid" id="A0A2U3MZP5"/>
<proteinExistence type="predicted"/>
<evidence type="ECO:0000259" key="1">
    <source>
        <dbReference type="Pfam" id="PF17885"/>
    </source>
</evidence>
<organism evidence="2 3">
    <name type="scientific">Acinetobacter stercoris</name>
    <dbReference type="NCBI Taxonomy" id="2126983"/>
    <lineage>
        <taxon>Bacteria</taxon>
        <taxon>Pseudomonadati</taxon>
        <taxon>Pseudomonadota</taxon>
        <taxon>Gammaproteobacteria</taxon>
        <taxon>Moraxellales</taxon>
        <taxon>Moraxellaceae</taxon>
        <taxon>Acinetobacter</taxon>
    </lineage>
</organism>
<accession>A0A2U3MZP5</accession>
<dbReference type="InterPro" id="IPR036188">
    <property type="entry name" value="FAD/NAD-bd_sf"/>
</dbReference>
<dbReference type="GO" id="GO:0004497">
    <property type="term" value="F:monooxygenase activity"/>
    <property type="evidence" value="ECO:0007669"/>
    <property type="project" value="UniProtKB-KW"/>
</dbReference>
<protein>
    <submittedName>
        <fullName evidence="2">Styrene monooxygenase StyA</fullName>
        <ecNumber evidence="2">1.14.14.11</ecNumber>
    </submittedName>
</protein>
<dbReference type="EC" id="1.14.14.11" evidence="2"/>
<dbReference type="EMBL" id="OOGT01000089">
    <property type="protein sequence ID" value="SPL70897.1"/>
    <property type="molecule type" value="Genomic_DNA"/>
</dbReference>
<dbReference type="Pfam" id="PF17885">
    <property type="entry name" value="Smoa_sbd"/>
    <property type="match status" value="1"/>
</dbReference>
<dbReference type="SUPFAM" id="SSF51905">
    <property type="entry name" value="FAD/NAD(P)-binding domain"/>
    <property type="match status" value="1"/>
</dbReference>